<dbReference type="GO" id="GO:0005737">
    <property type="term" value="C:cytoplasm"/>
    <property type="evidence" value="ECO:0007669"/>
    <property type="project" value="UniProtKB-SubCell"/>
</dbReference>
<keyword evidence="14" id="KW-1185">Reference proteome</keyword>
<accession>A0A7X5J7Y4</accession>
<comment type="cofactor">
    <cofactor evidence="11">
        <name>Zn(2+)</name>
        <dbReference type="ChEBI" id="CHEBI:29105"/>
    </cofactor>
    <text evidence="11">Binds 1 zinc ion per subunit.</text>
</comment>
<evidence type="ECO:0000256" key="10">
    <source>
        <dbReference type="ARBA" id="ARBA00023102"/>
    </source>
</evidence>
<proteinExistence type="inferred from homology"/>
<evidence type="ECO:0000313" key="14">
    <source>
        <dbReference type="Proteomes" id="UP000586722"/>
    </source>
</evidence>
<comment type="pathway">
    <text evidence="4">Amino-acid biosynthesis; L-histidine biosynthesis; L-histidine from 5-phospho-alpha-D-ribose 1-diphosphate: step 2/9.</text>
</comment>
<sequence length="153" mass="17125">MSIKDFEPRGSRTEVENGLSFQPKFDELGLIAAVVCDATSGDLLMVGYMNAESLRRTIETGEAWYWSRSRQEYWKKGGTSGQVQTVREILTDCDQDALWLKVDVGGNGATCHTGYRSCFHRALVPHDDGRVGLRLVEDHKVYDPSEVYGHSHG</sequence>
<feature type="binding site" evidence="11">
    <location>
        <position position="111"/>
    </location>
    <ligand>
        <name>Zn(2+)</name>
        <dbReference type="ChEBI" id="CHEBI:29105"/>
        <note>ligand shared between dimeric partners</note>
    </ligand>
</feature>
<feature type="binding site" evidence="11">
    <location>
        <position position="96"/>
    </location>
    <ligand>
        <name>Mg(2+)</name>
        <dbReference type="ChEBI" id="CHEBI:18420"/>
    </ligand>
</feature>
<gene>
    <name evidence="11 13" type="primary">hisI</name>
    <name evidence="13" type="ORF">GWI72_03225</name>
</gene>
<feature type="binding site" evidence="11">
    <location>
        <position position="93"/>
    </location>
    <ligand>
        <name>Zn(2+)</name>
        <dbReference type="ChEBI" id="CHEBI:29105"/>
        <note>ligand shared between dimeric partners</note>
    </ligand>
</feature>
<dbReference type="AlphaFoldDB" id="A0A7X5J7Y4"/>
<evidence type="ECO:0000256" key="7">
    <source>
        <dbReference type="ARBA" id="ARBA00022490"/>
    </source>
</evidence>
<comment type="pathway">
    <text evidence="3 11">Amino-acid biosynthesis; L-histidine biosynthesis; L-histidine from 5-phospho-alpha-D-ribose 1-diphosphate: step 3/9.</text>
</comment>
<evidence type="ECO:0000256" key="8">
    <source>
        <dbReference type="ARBA" id="ARBA00022605"/>
    </source>
</evidence>
<evidence type="ECO:0000256" key="3">
    <source>
        <dbReference type="ARBA" id="ARBA00005169"/>
    </source>
</evidence>
<feature type="domain" description="Phosphoribosyl-AMP cyclohydrolase" evidence="12">
    <location>
        <begin position="45"/>
        <end position="120"/>
    </location>
</feature>
<dbReference type="EC" id="3.5.4.19" evidence="11"/>
<evidence type="ECO:0000313" key="13">
    <source>
        <dbReference type="EMBL" id="NBN77277.1"/>
    </source>
</evidence>
<comment type="similarity">
    <text evidence="11">Belongs to the PRA-CH family.</text>
</comment>
<evidence type="ECO:0000256" key="11">
    <source>
        <dbReference type="HAMAP-Rule" id="MF_01021"/>
    </source>
</evidence>
<keyword evidence="7 11" id="KW-0963">Cytoplasm</keyword>
<dbReference type="RefSeq" id="WP_161707845.1">
    <property type="nucleotide sequence ID" value="NZ_JAABLQ010000001.1"/>
</dbReference>
<dbReference type="EMBL" id="JAABLQ010000001">
    <property type="protein sequence ID" value="NBN77277.1"/>
    <property type="molecule type" value="Genomic_DNA"/>
</dbReference>
<comment type="subcellular location">
    <subcellularLocation>
        <location evidence="11">Cytoplasm</location>
    </subcellularLocation>
</comment>
<comment type="caution">
    <text evidence="13">The sequence shown here is derived from an EMBL/GenBank/DDBJ whole genome shotgun (WGS) entry which is preliminary data.</text>
</comment>
<keyword evidence="11" id="KW-0862">Zinc</keyword>
<dbReference type="GO" id="GO:0004635">
    <property type="term" value="F:phosphoribosyl-AMP cyclohydrolase activity"/>
    <property type="evidence" value="ECO:0007669"/>
    <property type="project" value="UniProtKB-UniRule"/>
</dbReference>
<comment type="cofactor">
    <cofactor evidence="11">
        <name>Mg(2+)</name>
        <dbReference type="ChEBI" id="CHEBI:18420"/>
    </cofactor>
    <text evidence="11">Binds 1 Mg(2+) ion per subunit.</text>
</comment>
<comment type="subunit">
    <text evidence="11">Homodimer.</text>
</comment>
<dbReference type="SUPFAM" id="SSF141734">
    <property type="entry name" value="HisI-like"/>
    <property type="match status" value="1"/>
</dbReference>
<dbReference type="PANTHER" id="PTHR42945">
    <property type="entry name" value="HISTIDINE BIOSYNTHESIS BIFUNCTIONAL PROTEIN"/>
    <property type="match status" value="1"/>
</dbReference>
<keyword evidence="10 11" id="KW-0368">Histidine biosynthesis</keyword>
<evidence type="ECO:0000256" key="4">
    <source>
        <dbReference type="ARBA" id="ARBA00005204"/>
    </source>
</evidence>
<dbReference type="InterPro" id="IPR026660">
    <property type="entry name" value="PRA-CH"/>
</dbReference>
<dbReference type="GO" id="GO:0000287">
    <property type="term" value="F:magnesium ion binding"/>
    <property type="evidence" value="ECO:0007669"/>
    <property type="project" value="UniProtKB-UniRule"/>
</dbReference>
<evidence type="ECO:0000256" key="9">
    <source>
        <dbReference type="ARBA" id="ARBA00022801"/>
    </source>
</evidence>
<evidence type="ECO:0000256" key="5">
    <source>
        <dbReference type="ARBA" id="ARBA00007731"/>
    </source>
</evidence>
<name>A0A7X5J7Y4_9HYPH</name>
<dbReference type="FunFam" id="3.10.20.810:FF:000001">
    <property type="entry name" value="Histidine biosynthesis bifunctional protein HisIE"/>
    <property type="match status" value="1"/>
</dbReference>
<dbReference type="Pfam" id="PF01502">
    <property type="entry name" value="PRA-CH"/>
    <property type="match status" value="1"/>
</dbReference>
<dbReference type="GO" id="GO:0000105">
    <property type="term" value="P:L-histidine biosynthetic process"/>
    <property type="evidence" value="ECO:0007669"/>
    <property type="project" value="UniProtKB-UniRule"/>
</dbReference>
<evidence type="ECO:0000256" key="2">
    <source>
        <dbReference type="ARBA" id="ARBA00001460"/>
    </source>
</evidence>
<evidence type="ECO:0000259" key="12">
    <source>
        <dbReference type="Pfam" id="PF01502"/>
    </source>
</evidence>
<dbReference type="NCBIfam" id="NF000768">
    <property type="entry name" value="PRK00051.1"/>
    <property type="match status" value="1"/>
</dbReference>
<keyword evidence="9 11" id="KW-0378">Hydrolase</keyword>
<feature type="binding site" evidence="11">
    <location>
        <position position="118"/>
    </location>
    <ligand>
        <name>Zn(2+)</name>
        <dbReference type="ChEBI" id="CHEBI:29105"/>
        <note>ligand shared between dimeric partners</note>
    </ligand>
</feature>
<dbReference type="UniPathway" id="UPA00031">
    <property type="reaction ID" value="UER00008"/>
</dbReference>
<dbReference type="HAMAP" id="MF_01021">
    <property type="entry name" value="HisI"/>
    <property type="match status" value="1"/>
</dbReference>
<reference evidence="14" key="1">
    <citation type="submission" date="2020-01" db="EMBL/GenBank/DDBJ databases">
        <authorList>
            <person name="Fang Y."/>
            <person name="Sun R."/>
            <person name="Nie L."/>
            <person name="He J."/>
            <person name="Hao L."/>
            <person name="Wang L."/>
            <person name="Su S."/>
            <person name="Lv E."/>
            <person name="Zhang Z."/>
            <person name="Xie R."/>
            <person name="Liu H."/>
        </authorList>
    </citation>
    <scope>NUCLEOTIDE SEQUENCE [LARGE SCALE GENOMIC DNA]</scope>
    <source>
        <strain evidence="14">XCT-53</strain>
    </source>
</reference>
<comment type="similarity">
    <text evidence="5">In the C-terminal section; belongs to the PRA-PH family.</text>
</comment>
<evidence type="ECO:0000256" key="6">
    <source>
        <dbReference type="ARBA" id="ARBA00008299"/>
    </source>
</evidence>
<keyword evidence="11" id="KW-0479">Metal-binding</keyword>
<dbReference type="PANTHER" id="PTHR42945:SF1">
    <property type="entry name" value="HISTIDINE BIOSYNTHESIS BIFUNCTIONAL PROTEIN HIS7"/>
    <property type="match status" value="1"/>
</dbReference>
<comment type="catalytic activity">
    <reaction evidence="1 11">
        <text>1-(5-phospho-beta-D-ribosyl)-5'-AMP + H2O = 1-(5-phospho-beta-D-ribosyl)-5-[(5-phospho-beta-D-ribosylamino)methylideneamino]imidazole-4-carboxamide</text>
        <dbReference type="Rhea" id="RHEA:20049"/>
        <dbReference type="ChEBI" id="CHEBI:15377"/>
        <dbReference type="ChEBI" id="CHEBI:58435"/>
        <dbReference type="ChEBI" id="CHEBI:59457"/>
        <dbReference type="EC" id="3.5.4.19"/>
    </reaction>
</comment>
<protein>
    <recommendedName>
        <fullName evidence="11">Phosphoribosyl-AMP cyclohydrolase</fullName>
        <shortName evidence="11">PRA-CH</shortName>
        <ecNumber evidence="11">3.5.4.19</ecNumber>
    </recommendedName>
</protein>
<dbReference type="Gene3D" id="3.10.20.810">
    <property type="entry name" value="Phosphoribosyl-AMP cyclohydrolase"/>
    <property type="match status" value="1"/>
</dbReference>
<feature type="binding site" evidence="11">
    <location>
        <position position="92"/>
    </location>
    <ligand>
        <name>Mg(2+)</name>
        <dbReference type="ChEBI" id="CHEBI:18420"/>
    </ligand>
</feature>
<comment type="function">
    <text evidence="11">Catalyzes the hydrolysis of the adenine ring of phosphoribosyl-AMP.</text>
</comment>
<keyword evidence="8 11" id="KW-0028">Amino-acid biosynthesis</keyword>
<dbReference type="GO" id="GO:0004636">
    <property type="term" value="F:phosphoribosyl-ATP diphosphatase activity"/>
    <property type="evidence" value="ECO:0007669"/>
    <property type="project" value="UniProtKB-EC"/>
</dbReference>
<comment type="catalytic activity">
    <reaction evidence="2">
        <text>1-(5-phospho-beta-D-ribosyl)-ATP + H2O = 1-(5-phospho-beta-D-ribosyl)-5'-AMP + diphosphate + H(+)</text>
        <dbReference type="Rhea" id="RHEA:22828"/>
        <dbReference type="ChEBI" id="CHEBI:15377"/>
        <dbReference type="ChEBI" id="CHEBI:15378"/>
        <dbReference type="ChEBI" id="CHEBI:33019"/>
        <dbReference type="ChEBI" id="CHEBI:59457"/>
        <dbReference type="ChEBI" id="CHEBI:73183"/>
        <dbReference type="EC" id="3.6.1.31"/>
    </reaction>
</comment>
<feature type="binding site" evidence="11">
    <location>
        <position position="94"/>
    </location>
    <ligand>
        <name>Mg(2+)</name>
        <dbReference type="ChEBI" id="CHEBI:18420"/>
    </ligand>
</feature>
<comment type="similarity">
    <text evidence="6">In the N-terminal section; belongs to the PRA-CH family.</text>
</comment>
<dbReference type="Proteomes" id="UP000586722">
    <property type="component" value="Unassembled WGS sequence"/>
</dbReference>
<dbReference type="GO" id="GO:0008270">
    <property type="term" value="F:zinc ion binding"/>
    <property type="evidence" value="ECO:0007669"/>
    <property type="project" value="UniProtKB-UniRule"/>
</dbReference>
<keyword evidence="11" id="KW-0460">Magnesium</keyword>
<evidence type="ECO:0000256" key="1">
    <source>
        <dbReference type="ARBA" id="ARBA00000024"/>
    </source>
</evidence>
<dbReference type="InterPro" id="IPR038019">
    <property type="entry name" value="PRib_AMP_CycHydrolase_sf"/>
</dbReference>
<organism evidence="13 14">
    <name type="scientific">Pannonibacter tanglangensis</name>
    <dbReference type="NCBI Taxonomy" id="2750084"/>
    <lineage>
        <taxon>Bacteria</taxon>
        <taxon>Pseudomonadati</taxon>
        <taxon>Pseudomonadota</taxon>
        <taxon>Alphaproteobacteria</taxon>
        <taxon>Hyphomicrobiales</taxon>
        <taxon>Stappiaceae</taxon>
        <taxon>Pannonibacter</taxon>
    </lineage>
</organism>
<dbReference type="InterPro" id="IPR002496">
    <property type="entry name" value="PRib_AMP_CycHydrolase_dom"/>
</dbReference>